<dbReference type="SMART" id="SM00342">
    <property type="entry name" value="HTH_ARAC"/>
    <property type="match status" value="1"/>
</dbReference>
<evidence type="ECO:0000256" key="1">
    <source>
        <dbReference type="ARBA" id="ARBA00023015"/>
    </source>
</evidence>
<evidence type="ECO:0000313" key="5">
    <source>
        <dbReference type="EMBL" id="TDE15567.1"/>
    </source>
</evidence>
<dbReference type="AlphaFoldDB" id="A0A4R5DPP4"/>
<accession>A0A4R5DPP4</accession>
<keyword evidence="1" id="KW-0805">Transcription regulation</keyword>
<dbReference type="GO" id="GO:0003700">
    <property type="term" value="F:DNA-binding transcription factor activity"/>
    <property type="evidence" value="ECO:0007669"/>
    <property type="project" value="InterPro"/>
</dbReference>
<dbReference type="InterPro" id="IPR003313">
    <property type="entry name" value="AraC-bd"/>
</dbReference>
<dbReference type="Pfam" id="PF02311">
    <property type="entry name" value="AraC_binding"/>
    <property type="match status" value="1"/>
</dbReference>
<reference evidence="5 6" key="1">
    <citation type="submission" date="2019-03" db="EMBL/GenBank/DDBJ databases">
        <title>Dyadobacter AR-3-6 sp. nov., isolated from arctic soil.</title>
        <authorList>
            <person name="Chaudhary D.K."/>
        </authorList>
    </citation>
    <scope>NUCLEOTIDE SEQUENCE [LARGE SCALE GENOMIC DNA]</scope>
    <source>
        <strain evidence="5 6">AR-3-6</strain>
    </source>
</reference>
<dbReference type="OrthoDB" id="643086at2"/>
<dbReference type="InterPro" id="IPR009057">
    <property type="entry name" value="Homeodomain-like_sf"/>
</dbReference>
<comment type="caution">
    <text evidence="5">The sequence shown here is derived from an EMBL/GenBank/DDBJ whole genome shotgun (WGS) entry which is preliminary data.</text>
</comment>
<dbReference type="InterPro" id="IPR018060">
    <property type="entry name" value="HTH_AraC"/>
</dbReference>
<dbReference type="GO" id="GO:0043565">
    <property type="term" value="F:sequence-specific DNA binding"/>
    <property type="evidence" value="ECO:0007669"/>
    <property type="project" value="InterPro"/>
</dbReference>
<dbReference type="Gene3D" id="1.10.10.60">
    <property type="entry name" value="Homeodomain-like"/>
    <property type="match status" value="1"/>
</dbReference>
<name>A0A4R5DPP4_9BACT</name>
<evidence type="ECO:0000256" key="3">
    <source>
        <dbReference type="ARBA" id="ARBA00023163"/>
    </source>
</evidence>
<evidence type="ECO:0000259" key="4">
    <source>
        <dbReference type="PROSITE" id="PS01124"/>
    </source>
</evidence>
<dbReference type="Pfam" id="PF12833">
    <property type="entry name" value="HTH_18"/>
    <property type="match status" value="1"/>
</dbReference>
<evidence type="ECO:0000313" key="6">
    <source>
        <dbReference type="Proteomes" id="UP000294850"/>
    </source>
</evidence>
<evidence type="ECO:0000256" key="2">
    <source>
        <dbReference type="ARBA" id="ARBA00023125"/>
    </source>
</evidence>
<organism evidence="5 6">
    <name type="scientific">Dyadobacter psychrotolerans</name>
    <dbReference type="NCBI Taxonomy" id="2541721"/>
    <lineage>
        <taxon>Bacteria</taxon>
        <taxon>Pseudomonadati</taxon>
        <taxon>Bacteroidota</taxon>
        <taxon>Cytophagia</taxon>
        <taxon>Cytophagales</taxon>
        <taxon>Spirosomataceae</taxon>
        <taxon>Dyadobacter</taxon>
    </lineage>
</organism>
<sequence length="307" mass="35385">MKNESGRPHKFSSISGLHRALGLPKPLHPLISLVNYAMITTPASELPQTLLLDFYKISYKTKLQGKIKYGQHYYDFDEGGISFVSPNQIIAASEDEKDYSGYTLLIHPDFLRSYSLAKTILQYGFFSYSANEALYLSEKEKKTISEVFEHILLELNGAIDDFSQDVIISHIEVLLNYSNRFYKRQFITRKAANHDILTKLEEMLNHYFNDKESLMKGLPTVQYLADKLNLSPRYLGDLLRSLTGLNTQQHIHEKLIEKAKQYLTSDNLSVAEVAYQLGFEHPQSFNKIFKKKTNLTPVEFKHTFNKN</sequence>
<dbReference type="PRINTS" id="PR00032">
    <property type="entry name" value="HTHARAC"/>
</dbReference>
<dbReference type="PANTHER" id="PTHR43280:SF32">
    <property type="entry name" value="TRANSCRIPTIONAL REGULATORY PROTEIN"/>
    <property type="match status" value="1"/>
</dbReference>
<feature type="domain" description="HTH araC/xylS-type" evidence="4">
    <location>
        <begin position="198"/>
        <end position="303"/>
    </location>
</feature>
<keyword evidence="2" id="KW-0238">DNA-binding</keyword>
<dbReference type="SUPFAM" id="SSF46689">
    <property type="entry name" value="Homeodomain-like"/>
    <property type="match status" value="1"/>
</dbReference>
<gene>
    <name evidence="5" type="ORF">E0F88_13775</name>
</gene>
<dbReference type="InterPro" id="IPR020449">
    <property type="entry name" value="Tscrpt_reg_AraC-type_HTH"/>
</dbReference>
<keyword evidence="6" id="KW-1185">Reference proteome</keyword>
<protein>
    <submittedName>
        <fullName evidence="5">AraC family transcriptional regulator</fullName>
    </submittedName>
</protein>
<dbReference type="PANTHER" id="PTHR43280">
    <property type="entry name" value="ARAC-FAMILY TRANSCRIPTIONAL REGULATOR"/>
    <property type="match status" value="1"/>
</dbReference>
<dbReference type="PROSITE" id="PS01124">
    <property type="entry name" value="HTH_ARAC_FAMILY_2"/>
    <property type="match status" value="1"/>
</dbReference>
<proteinExistence type="predicted"/>
<dbReference type="Proteomes" id="UP000294850">
    <property type="component" value="Unassembled WGS sequence"/>
</dbReference>
<keyword evidence="3" id="KW-0804">Transcription</keyword>
<dbReference type="EMBL" id="SMFL01000004">
    <property type="protein sequence ID" value="TDE15567.1"/>
    <property type="molecule type" value="Genomic_DNA"/>
</dbReference>
<dbReference type="RefSeq" id="WP_131958830.1">
    <property type="nucleotide sequence ID" value="NZ_SMFL01000004.1"/>
</dbReference>